<organism evidence="1 2">
    <name type="scientific">Vaccinium darrowii</name>
    <dbReference type="NCBI Taxonomy" id="229202"/>
    <lineage>
        <taxon>Eukaryota</taxon>
        <taxon>Viridiplantae</taxon>
        <taxon>Streptophyta</taxon>
        <taxon>Embryophyta</taxon>
        <taxon>Tracheophyta</taxon>
        <taxon>Spermatophyta</taxon>
        <taxon>Magnoliopsida</taxon>
        <taxon>eudicotyledons</taxon>
        <taxon>Gunneridae</taxon>
        <taxon>Pentapetalae</taxon>
        <taxon>asterids</taxon>
        <taxon>Ericales</taxon>
        <taxon>Ericaceae</taxon>
        <taxon>Vaccinioideae</taxon>
        <taxon>Vaccinieae</taxon>
        <taxon>Vaccinium</taxon>
    </lineage>
</organism>
<reference evidence="1 2" key="1">
    <citation type="journal article" date="2021" name="Hortic Res">
        <title>High-quality reference genome and annotation aids understanding of berry development for evergreen blueberry (Vaccinium darrowii).</title>
        <authorList>
            <person name="Yu J."/>
            <person name="Hulse-Kemp A.M."/>
            <person name="Babiker E."/>
            <person name="Staton M."/>
        </authorList>
    </citation>
    <scope>NUCLEOTIDE SEQUENCE [LARGE SCALE GENOMIC DNA]</scope>
    <source>
        <strain evidence="2">cv. NJ 8807/NJ 8810</strain>
        <tissue evidence="1">Young leaf</tissue>
    </source>
</reference>
<comment type="caution">
    <text evidence="1">The sequence shown here is derived from an EMBL/GenBank/DDBJ whole genome shotgun (WGS) entry which is preliminary data.</text>
</comment>
<dbReference type="Proteomes" id="UP000828048">
    <property type="component" value="Chromosome 3"/>
</dbReference>
<evidence type="ECO:0000313" key="2">
    <source>
        <dbReference type="Proteomes" id="UP000828048"/>
    </source>
</evidence>
<evidence type="ECO:0000313" key="1">
    <source>
        <dbReference type="EMBL" id="KAH7858756.1"/>
    </source>
</evidence>
<protein>
    <submittedName>
        <fullName evidence="1">Uncharacterized protein</fullName>
    </submittedName>
</protein>
<name>A0ACB7YZ58_9ERIC</name>
<gene>
    <name evidence="1" type="ORF">Vadar_027624</name>
</gene>
<proteinExistence type="predicted"/>
<accession>A0ACB7YZ58</accession>
<keyword evidence="2" id="KW-1185">Reference proteome</keyword>
<sequence>MISTIYTYNSLKCEANKARINKKGFERTYESGAQTVTLNRLVETSTRTIARKPGASIPSSLVTIIVGLSPAPPLEPIAGEDCGV</sequence>
<dbReference type="EMBL" id="CM037153">
    <property type="protein sequence ID" value="KAH7858756.1"/>
    <property type="molecule type" value="Genomic_DNA"/>
</dbReference>